<accession>A0AAV4BDU4</accession>
<dbReference type="EMBL" id="BLXT01004871">
    <property type="protein sequence ID" value="GFO17738.1"/>
    <property type="molecule type" value="Genomic_DNA"/>
</dbReference>
<gene>
    <name evidence="1" type="ORF">PoB_004424300</name>
</gene>
<proteinExistence type="predicted"/>
<dbReference type="Proteomes" id="UP000735302">
    <property type="component" value="Unassembled WGS sequence"/>
</dbReference>
<comment type="caution">
    <text evidence="1">The sequence shown here is derived from an EMBL/GenBank/DDBJ whole genome shotgun (WGS) entry which is preliminary data.</text>
</comment>
<keyword evidence="2" id="KW-1185">Reference proteome</keyword>
<dbReference type="AlphaFoldDB" id="A0AAV4BDU4"/>
<protein>
    <submittedName>
        <fullName evidence="1">Uncharacterized protein</fullName>
    </submittedName>
</protein>
<evidence type="ECO:0000313" key="2">
    <source>
        <dbReference type="Proteomes" id="UP000735302"/>
    </source>
</evidence>
<sequence>MSRNITTAPSLYTWSIHHEVTITEFGTSMASTPGIDMDSLCISKRDLRATFADLLEPIITNLLNGLSTDHRAQSREQIARISSAVPGLPWSSTPSRGWGTLTGIDPSPISRKIISRLDSVGKCCATVSGEEPYRQDASHIVQVRLRPFVNRNISIFSNGRRIS</sequence>
<organism evidence="1 2">
    <name type="scientific">Plakobranchus ocellatus</name>
    <dbReference type="NCBI Taxonomy" id="259542"/>
    <lineage>
        <taxon>Eukaryota</taxon>
        <taxon>Metazoa</taxon>
        <taxon>Spiralia</taxon>
        <taxon>Lophotrochozoa</taxon>
        <taxon>Mollusca</taxon>
        <taxon>Gastropoda</taxon>
        <taxon>Heterobranchia</taxon>
        <taxon>Euthyneura</taxon>
        <taxon>Panpulmonata</taxon>
        <taxon>Sacoglossa</taxon>
        <taxon>Placobranchoidea</taxon>
        <taxon>Plakobranchidae</taxon>
        <taxon>Plakobranchus</taxon>
    </lineage>
</organism>
<reference evidence="1 2" key="1">
    <citation type="journal article" date="2021" name="Elife">
        <title>Chloroplast acquisition without the gene transfer in kleptoplastic sea slugs, Plakobranchus ocellatus.</title>
        <authorList>
            <person name="Maeda T."/>
            <person name="Takahashi S."/>
            <person name="Yoshida T."/>
            <person name="Shimamura S."/>
            <person name="Takaki Y."/>
            <person name="Nagai Y."/>
            <person name="Toyoda A."/>
            <person name="Suzuki Y."/>
            <person name="Arimoto A."/>
            <person name="Ishii H."/>
            <person name="Satoh N."/>
            <person name="Nishiyama T."/>
            <person name="Hasebe M."/>
            <person name="Maruyama T."/>
            <person name="Minagawa J."/>
            <person name="Obokata J."/>
            <person name="Shigenobu S."/>
        </authorList>
    </citation>
    <scope>NUCLEOTIDE SEQUENCE [LARGE SCALE GENOMIC DNA]</scope>
</reference>
<name>A0AAV4BDU4_9GAST</name>
<evidence type="ECO:0000313" key="1">
    <source>
        <dbReference type="EMBL" id="GFO17738.1"/>
    </source>
</evidence>